<dbReference type="InterPro" id="IPR002699">
    <property type="entry name" value="V_ATPase_D"/>
</dbReference>
<evidence type="ECO:0000256" key="2">
    <source>
        <dbReference type="ARBA" id="ARBA00022448"/>
    </source>
</evidence>
<evidence type="ECO:0000256" key="1">
    <source>
        <dbReference type="ARBA" id="ARBA00005850"/>
    </source>
</evidence>
<reference evidence="4" key="2">
    <citation type="submission" date="2020-09" db="EMBL/GenBank/DDBJ databases">
        <authorList>
            <person name="Sun Q."/>
            <person name="Ohkuma M."/>
        </authorList>
    </citation>
    <scope>NUCLEOTIDE SEQUENCE</scope>
    <source>
        <strain evidence="4">JCM 10088</strain>
    </source>
</reference>
<comment type="caution">
    <text evidence="4">The sequence shown here is derived from an EMBL/GenBank/DDBJ whole genome shotgun (WGS) entry which is preliminary data.</text>
</comment>
<accession>A0A830GX35</accession>
<sequence>MSVLGKPLPSRLTLLKLREQGVLYRNVKRTVEDARNATIQRVRTIIQRLEETRKRAYDYVMAVSQLYGLAESKMGPHQLSLLASFVKPTAQASLVTKDFGGIKFTTLELRGLASPNYSMFGTDSVLDTAMYKLMDGFNIVLEYINLQGLFEMLLARIKEYQRMINAIGNVLLPRINDSIAFIRLALDEEEREDFVRRIIISRLLGGSQ</sequence>
<evidence type="ECO:0000313" key="4">
    <source>
        <dbReference type="EMBL" id="GGP22022.1"/>
    </source>
</evidence>
<dbReference type="Proteomes" id="UP000610960">
    <property type="component" value="Unassembled WGS sequence"/>
</dbReference>
<keyword evidence="3" id="KW-0406">Ion transport</keyword>
<keyword evidence="5" id="KW-1185">Reference proteome</keyword>
<protein>
    <submittedName>
        <fullName evidence="4">V-type ATP synthase subunit D</fullName>
    </submittedName>
</protein>
<evidence type="ECO:0000313" key="5">
    <source>
        <dbReference type="Proteomes" id="UP000610960"/>
    </source>
</evidence>
<name>A0A830GX35_9CREN</name>
<evidence type="ECO:0000256" key="3">
    <source>
        <dbReference type="ARBA" id="ARBA00023065"/>
    </source>
</evidence>
<dbReference type="EMBL" id="BMNL01000003">
    <property type="protein sequence ID" value="GGP22022.1"/>
    <property type="molecule type" value="Genomic_DNA"/>
</dbReference>
<organism evidence="4 5">
    <name type="scientific">Thermocladium modestius</name>
    <dbReference type="NCBI Taxonomy" id="62609"/>
    <lineage>
        <taxon>Archaea</taxon>
        <taxon>Thermoproteota</taxon>
        <taxon>Thermoprotei</taxon>
        <taxon>Thermoproteales</taxon>
        <taxon>Thermoproteaceae</taxon>
        <taxon>Thermocladium</taxon>
    </lineage>
</organism>
<reference evidence="4" key="1">
    <citation type="journal article" date="2014" name="Int. J. Syst. Evol. Microbiol.">
        <title>Complete genome sequence of Corynebacterium casei LMG S-19264T (=DSM 44701T), isolated from a smear-ripened cheese.</title>
        <authorList>
            <consortium name="US DOE Joint Genome Institute (JGI-PGF)"/>
            <person name="Walter F."/>
            <person name="Albersmeier A."/>
            <person name="Kalinowski J."/>
            <person name="Ruckert C."/>
        </authorList>
    </citation>
    <scope>NUCLEOTIDE SEQUENCE</scope>
    <source>
        <strain evidence="4">JCM 10088</strain>
    </source>
</reference>
<dbReference type="Pfam" id="PF01813">
    <property type="entry name" value="ATP-synt_D"/>
    <property type="match status" value="1"/>
</dbReference>
<gene>
    <name evidence="4" type="ORF">GCM10007981_16560</name>
</gene>
<dbReference type="OrthoDB" id="117390at2157"/>
<dbReference type="AlphaFoldDB" id="A0A830GX35"/>
<comment type="similarity">
    <text evidence="1">Belongs to the V-ATPase D subunit family.</text>
</comment>
<dbReference type="PANTHER" id="PTHR11671">
    <property type="entry name" value="V-TYPE ATP SYNTHASE SUBUNIT D"/>
    <property type="match status" value="1"/>
</dbReference>
<dbReference type="RefSeq" id="WP_188596908.1">
    <property type="nucleotide sequence ID" value="NZ_BMNL01000003.1"/>
</dbReference>
<dbReference type="GO" id="GO:0046961">
    <property type="term" value="F:proton-transporting ATPase activity, rotational mechanism"/>
    <property type="evidence" value="ECO:0007669"/>
    <property type="project" value="InterPro"/>
</dbReference>
<proteinExistence type="inferred from homology"/>
<dbReference type="Gene3D" id="1.10.287.3240">
    <property type="match status" value="1"/>
</dbReference>
<keyword evidence="2" id="KW-0813">Transport</keyword>